<keyword evidence="3 7" id="KW-0812">Transmembrane</keyword>
<evidence type="ECO:0000313" key="9">
    <source>
        <dbReference type="EMBL" id="WHM23008.1"/>
    </source>
</evidence>
<name>A0AAQ3EYP8_BACIU</name>
<dbReference type="InterPro" id="IPR049453">
    <property type="entry name" value="Memb_transporter_dom"/>
</dbReference>
<reference evidence="9" key="1">
    <citation type="submission" date="2023-05" db="EMBL/GenBank/DDBJ databases">
        <title>Complete genome sequence of Bacillus subtilis SRCM117797 isolated from Soybean paste.</title>
        <authorList>
            <person name="Abraha H.B."/>
            <person name="Kim K.-P."/>
            <person name="Ryu M.-S."/>
            <person name="Jeong D.-Y."/>
        </authorList>
    </citation>
    <scope>NUCLEOTIDE SEQUENCE</scope>
    <source>
        <strain evidence="9">SRCM117797</strain>
    </source>
</reference>
<evidence type="ECO:0000256" key="1">
    <source>
        <dbReference type="ARBA" id="ARBA00004651"/>
    </source>
</evidence>
<feature type="transmembrane region" description="Helical" evidence="7">
    <location>
        <begin position="149"/>
        <end position="171"/>
    </location>
</feature>
<organism evidence="9 10">
    <name type="scientific">Bacillus subtilis</name>
    <dbReference type="NCBI Taxonomy" id="1423"/>
    <lineage>
        <taxon>Bacteria</taxon>
        <taxon>Bacillati</taxon>
        <taxon>Bacillota</taxon>
        <taxon>Bacilli</taxon>
        <taxon>Bacillales</taxon>
        <taxon>Bacillaceae</taxon>
        <taxon>Bacillus</taxon>
    </lineage>
</organism>
<feature type="transmembrane region" description="Helical" evidence="7">
    <location>
        <begin position="367"/>
        <end position="386"/>
    </location>
</feature>
<keyword evidence="5 7" id="KW-0472">Membrane</keyword>
<evidence type="ECO:0000256" key="5">
    <source>
        <dbReference type="ARBA" id="ARBA00023136"/>
    </source>
</evidence>
<proteinExistence type="inferred from homology"/>
<evidence type="ECO:0000256" key="7">
    <source>
        <dbReference type="SAM" id="Phobius"/>
    </source>
</evidence>
<dbReference type="AlphaFoldDB" id="A0AAQ3EYP8"/>
<dbReference type="Proteomes" id="UP001229422">
    <property type="component" value="Chromosome"/>
</dbReference>
<dbReference type="RefSeq" id="WP_095843941.1">
    <property type="nucleotide sequence ID" value="NZ_CP023257.1"/>
</dbReference>
<sequence length="638" mass="70125">MNKTVANNQRIMPIVKDAFRIHANPFPWKKAIGSGFASGFPVLVGALAGHTDYGLIASIGGFVYLYAGGESYKKRALKLLLVSIGIALSFGLGTLLSGMLWMMAAVLGLIGAAAMFIFSALGIQGPAPMFFVLAFLVSSGLPADPSQALFRAGLTFLGGIFAMGIALIGWLSNKHGPEGAVLQKTYHQLAACLSAVGTPGFHNAQHQTVLMLRTARQTVLGKGNRRKKSRHNERFFRLLEKADDIFIAIIHFSAETPDRETAQIEKALRQTGDMLAHARVSVTFQINENESEPRRKLFEEINEVLHIASERFDKQLDGEPSRLPSSFYFLRNAFDWKSPVLIRALKYGIVLFAADMFALAFGFARSYWIPLSAAAVMLGTTVVFTLHRAIQRSAGTVIGVILAGAILFFKPGGVYIAFCIAALQCLLEMLIVRNYALAVPFLTANALVITESMHGGAGAGYFMIARLTDVAVGSVIGLLGTILLWRRFSTKRLPELMGNVIRLEGQFMEKLLTGQNADEHKLRVSLVRLRDAYDKALGEFPHANAEALWPAISGAQHLGYYLLSAQAHRRPPAPFSDEEINQLRAFFEQAEQSFIMKRMPADIQVPHVPHYPRISKELSALYSGLRTAFEKKAVWKVK</sequence>
<comment type="subcellular location">
    <subcellularLocation>
        <location evidence="1">Cell membrane</location>
        <topology evidence="1">Multi-pass membrane protein</topology>
    </subcellularLocation>
</comment>
<dbReference type="Pfam" id="PF13515">
    <property type="entry name" value="FUSC_2"/>
    <property type="match status" value="1"/>
</dbReference>
<feature type="transmembrane region" description="Helical" evidence="7">
    <location>
        <begin position="393"/>
        <end position="409"/>
    </location>
</feature>
<accession>A0AAQ3EYP8</accession>
<dbReference type="EMBL" id="CP125292">
    <property type="protein sequence ID" value="WHM23008.1"/>
    <property type="molecule type" value="Genomic_DNA"/>
</dbReference>
<evidence type="ECO:0000256" key="4">
    <source>
        <dbReference type="ARBA" id="ARBA00022989"/>
    </source>
</evidence>
<protein>
    <submittedName>
        <fullName evidence="9">FUSC family protein</fullName>
    </submittedName>
</protein>
<dbReference type="GO" id="GO:0005886">
    <property type="term" value="C:plasma membrane"/>
    <property type="evidence" value="ECO:0007669"/>
    <property type="project" value="UniProtKB-SubCell"/>
</dbReference>
<feature type="transmembrane region" description="Helical" evidence="7">
    <location>
        <begin position="102"/>
        <end position="120"/>
    </location>
</feature>
<evidence type="ECO:0000256" key="6">
    <source>
        <dbReference type="ARBA" id="ARBA00043993"/>
    </source>
</evidence>
<dbReference type="PANTHER" id="PTHR30509">
    <property type="entry name" value="P-HYDROXYBENZOIC ACID EFFLUX PUMP SUBUNIT-RELATED"/>
    <property type="match status" value="1"/>
</dbReference>
<comment type="similarity">
    <text evidence="6">Belongs to the YccS/YhfK family.</text>
</comment>
<gene>
    <name evidence="9" type="primary">yvaC</name>
    <name evidence="9" type="ORF">QL281_08240</name>
</gene>
<evidence type="ECO:0000313" key="10">
    <source>
        <dbReference type="Proteomes" id="UP001229422"/>
    </source>
</evidence>
<feature type="domain" description="Integral membrane bound transporter" evidence="8">
    <location>
        <begin position="356"/>
        <end position="479"/>
    </location>
</feature>
<evidence type="ECO:0000256" key="2">
    <source>
        <dbReference type="ARBA" id="ARBA00022475"/>
    </source>
</evidence>
<feature type="transmembrane region" description="Helical" evidence="7">
    <location>
        <begin position="470"/>
        <end position="488"/>
    </location>
</feature>
<feature type="transmembrane region" description="Helical" evidence="7">
    <location>
        <begin position="340"/>
        <end position="361"/>
    </location>
</feature>
<keyword evidence="2" id="KW-1003">Cell membrane</keyword>
<evidence type="ECO:0000259" key="8">
    <source>
        <dbReference type="Pfam" id="PF13515"/>
    </source>
</evidence>
<dbReference type="PANTHER" id="PTHR30509:SF9">
    <property type="entry name" value="MULTIDRUG RESISTANCE PROTEIN MDTO"/>
    <property type="match status" value="1"/>
</dbReference>
<feature type="transmembrane region" description="Helical" evidence="7">
    <location>
        <begin position="79"/>
        <end position="96"/>
    </location>
</feature>
<evidence type="ECO:0000256" key="3">
    <source>
        <dbReference type="ARBA" id="ARBA00022692"/>
    </source>
</evidence>
<feature type="transmembrane region" description="Helical" evidence="7">
    <location>
        <begin position="42"/>
        <end position="67"/>
    </location>
</feature>
<keyword evidence="4 7" id="KW-1133">Transmembrane helix</keyword>